<gene>
    <name evidence="1" type="ORF">H1P_3250002</name>
</gene>
<accession>A0A563VV07</accession>
<organism evidence="1 2">
    <name type="scientific">Hyella patelloides LEGE 07179</name>
    <dbReference type="NCBI Taxonomy" id="945734"/>
    <lineage>
        <taxon>Bacteria</taxon>
        <taxon>Bacillati</taxon>
        <taxon>Cyanobacteriota</taxon>
        <taxon>Cyanophyceae</taxon>
        <taxon>Pleurocapsales</taxon>
        <taxon>Hyellaceae</taxon>
        <taxon>Hyella</taxon>
    </lineage>
</organism>
<evidence type="ECO:0000313" key="1">
    <source>
        <dbReference type="EMBL" id="VEP15314.1"/>
    </source>
</evidence>
<keyword evidence="2" id="KW-1185">Reference proteome</keyword>
<dbReference type="AlphaFoldDB" id="A0A563VV07"/>
<reference evidence="1 2" key="1">
    <citation type="submission" date="2019-01" db="EMBL/GenBank/DDBJ databases">
        <authorList>
            <person name="Brito A."/>
        </authorList>
    </citation>
    <scope>NUCLEOTIDE SEQUENCE [LARGE SCALE GENOMIC DNA]</scope>
    <source>
        <strain evidence="1">1</strain>
    </source>
</reference>
<proteinExistence type="predicted"/>
<dbReference type="Gene3D" id="3.40.50.720">
    <property type="entry name" value="NAD(P)-binding Rossmann-like Domain"/>
    <property type="match status" value="1"/>
</dbReference>
<sequence>MIYKAADSTINHYQTFASQLEQLGVLSVDYILCLNSTDLHWQNMAEAIAPQGKICSIVGNKSPLDLNILKSKSVTFAWEFMFTKAQYQTPDMQSQHELLNKVSELVEQGIIKTTLHKNLGVLNPHNLAVAHQKLETGTTIGKLVLSGI</sequence>
<evidence type="ECO:0000313" key="2">
    <source>
        <dbReference type="Proteomes" id="UP000320055"/>
    </source>
</evidence>
<protein>
    <recommendedName>
        <fullName evidence="3">Zinc-binding alcohol dehydrogenase family protein</fullName>
    </recommendedName>
</protein>
<evidence type="ECO:0008006" key="3">
    <source>
        <dbReference type="Google" id="ProtNLM"/>
    </source>
</evidence>
<dbReference type="InterPro" id="IPR036291">
    <property type="entry name" value="NAD(P)-bd_dom_sf"/>
</dbReference>
<dbReference type="EMBL" id="CAACVJ010000252">
    <property type="protein sequence ID" value="VEP15314.1"/>
    <property type="molecule type" value="Genomic_DNA"/>
</dbReference>
<dbReference type="Proteomes" id="UP000320055">
    <property type="component" value="Unassembled WGS sequence"/>
</dbReference>
<dbReference type="Pfam" id="PF13602">
    <property type="entry name" value="ADH_zinc_N_2"/>
    <property type="match status" value="1"/>
</dbReference>
<dbReference type="SUPFAM" id="SSF51735">
    <property type="entry name" value="NAD(P)-binding Rossmann-fold domains"/>
    <property type="match status" value="1"/>
</dbReference>
<dbReference type="Gene3D" id="3.90.180.10">
    <property type="entry name" value="Medium-chain alcohol dehydrogenases, catalytic domain"/>
    <property type="match status" value="1"/>
</dbReference>
<name>A0A563VV07_9CYAN</name>
<dbReference type="OrthoDB" id="9792162at2"/>